<reference evidence="2" key="1">
    <citation type="journal article" date="2019" name="Int. J. Syst. Evol. Microbiol.">
        <title>The Global Catalogue of Microorganisms (GCM) 10K type strain sequencing project: providing services to taxonomists for standard genome sequencing and annotation.</title>
        <authorList>
            <consortium name="The Broad Institute Genomics Platform"/>
            <consortium name="The Broad Institute Genome Sequencing Center for Infectious Disease"/>
            <person name="Wu L."/>
            <person name="Ma J."/>
        </authorList>
    </citation>
    <scope>NUCLEOTIDE SEQUENCE [LARGE SCALE GENOMIC DNA]</scope>
    <source>
        <strain evidence="2">CGMCC 4.7237</strain>
    </source>
</reference>
<sequence>MRSVPPVVLPSSSLAEPDSLEALIGDSRRMAPHWKPPAVAARAAVAPASLHGITVPAASAHLVDGMSQYGD</sequence>
<proteinExistence type="predicted"/>
<protein>
    <submittedName>
        <fullName evidence="1">Uncharacterized protein</fullName>
    </submittedName>
</protein>
<gene>
    <name evidence="1" type="ORF">ACFO3J_02215</name>
</gene>
<name>A0ABV8HHB7_9ACTN</name>
<evidence type="ECO:0000313" key="2">
    <source>
        <dbReference type="Proteomes" id="UP001595765"/>
    </source>
</evidence>
<dbReference type="Proteomes" id="UP001595765">
    <property type="component" value="Unassembled WGS sequence"/>
</dbReference>
<dbReference type="RefSeq" id="WP_386425483.1">
    <property type="nucleotide sequence ID" value="NZ_JBHSBB010000003.1"/>
</dbReference>
<comment type="caution">
    <text evidence="1">The sequence shown here is derived from an EMBL/GenBank/DDBJ whole genome shotgun (WGS) entry which is preliminary data.</text>
</comment>
<dbReference type="EMBL" id="JBHSBB010000003">
    <property type="protein sequence ID" value="MFC4030281.1"/>
    <property type="molecule type" value="Genomic_DNA"/>
</dbReference>
<accession>A0ABV8HHB7</accession>
<evidence type="ECO:0000313" key="1">
    <source>
        <dbReference type="EMBL" id="MFC4030281.1"/>
    </source>
</evidence>
<keyword evidence="2" id="KW-1185">Reference proteome</keyword>
<organism evidence="1 2">
    <name type="scientific">Streptomyces polygonati</name>
    <dbReference type="NCBI Taxonomy" id="1617087"/>
    <lineage>
        <taxon>Bacteria</taxon>
        <taxon>Bacillati</taxon>
        <taxon>Actinomycetota</taxon>
        <taxon>Actinomycetes</taxon>
        <taxon>Kitasatosporales</taxon>
        <taxon>Streptomycetaceae</taxon>
        <taxon>Streptomyces</taxon>
    </lineage>
</organism>